<reference evidence="2" key="1">
    <citation type="submission" date="2022-11" db="UniProtKB">
        <authorList>
            <consortium name="WormBaseParasite"/>
        </authorList>
    </citation>
    <scope>IDENTIFICATION</scope>
</reference>
<dbReference type="AlphaFoldDB" id="A0A915I644"/>
<dbReference type="WBParaSite" id="nRc.2.0.1.t08844-RA">
    <property type="protein sequence ID" value="nRc.2.0.1.t08844-RA"/>
    <property type="gene ID" value="nRc.2.0.1.g08844"/>
</dbReference>
<protein>
    <submittedName>
        <fullName evidence="2">Uncharacterized protein</fullName>
    </submittedName>
</protein>
<keyword evidence="1" id="KW-1185">Reference proteome</keyword>
<sequence length="117" mass="13202">MEQIHGDPRRFFLGRKVARVSKSSDLFPEMWTKKSAVKNKKVSSAQVENSSLWKELSIVSTKALRKNETLAEDQLELRTRRPHREETEASFRHVKSAISSALSNLGGLGFCTSSLLI</sequence>
<evidence type="ECO:0000313" key="2">
    <source>
        <dbReference type="WBParaSite" id="nRc.2.0.1.t08844-RA"/>
    </source>
</evidence>
<organism evidence="1 2">
    <name type="scientific">Romanomermis culicivorax</name>
    <name type="common">Nematode worm</name>
    <dbReference type="NCBI Taxonomy" id="13658"/>
    <lineage>
        <taxon>Eukaryota</taxon>
        <taxon>Metazoa</taxon>
        <taxon>Ecdysozoa</taxon>
        <taxon>Nematoda</taxon>
        <taxon>Enoplea</taxon>
        <taxon>Dorylaimia</taxon>
        <taxon>Mermithida</taxon>
        <taxon>Mermithoidea</taxon>
        <taxon>Mermithidae</taxon>
        <taxon>Romanomermis</taxon>
    </lineage>
</organism>
<accession>A0A915I644</accession>
<name>A0A915I644_ROMCU</name>
<evidence type="ECO:0000313" key="1">
    <source>
        <dbReference type="Proteomes" id="UP000887565"/>
    </source>
</evidence>
<dbReference type="Proteomes" id="UP000887565">
    <property type="component" value="Unplaced"/>
</dbReference>
<proteinExistence type="predicted"/>